<keyword evidence="9 12" id="KW-0949">S-adenosyl-L-methionine</keyword>
<dbReference type="Gene3D" id="3.40.1280.10">
    <property type="match status" value="1"/>
</dbReference>
<dbReference type="SUPFAM" id="SSF88697">
    <property type="entry name" value="PUA domain-like"/>
    <property type="match status" value="1"/>
</dbReference>
<dbReference type="SUPFAM" id="SSF75217">
    <property type="entry name" value="alpha/beta knot"/>
    <property type="match status" value="1"/>
</dbReference>
<dbReference type="PANTHER" id="PTHR30027:SF3">
    <property type="entry name" value="16S RRNA (URACIL(1498)-N(3))-METHYLTRANSFERASE"/>
    <property type="match status" value="1"/>
</dbReference>
<evidence type="ECO:0000259" key="13">
    <source>
        <dbReference type="Pfam" id="PF04452"/>
    </source>
</evidence>
<evidence type="ECO:0000313" key="16">
    <source>
        <dbReference type="Proteomes" id="UP000630149"/>
    </source>
</evidence>
<feature type="domain" description="Ribosomal RNA small subunit methyltransferase E PUA-like" evidence="14">
    <location>
        <begin position="31"/>
        <end position="66"/>
    </location>
</feature>
<evidence type="ECO:0000256" key="2">
    <source>
        <dbReference type="ARBA" id="ARBA00005528"/>
    </source>
</evidence>
<evidence type="ECO:0000259" key="14">
    <source>
        <dbReference type="Pfam" id="PF20260"/>
    </source>
</evidence>
<keyword evidence="7 12" id="KW-0489">Methyltransferase</keyword>
<dbReference type="Gene3D" id="2.40.240.20">
    <property type="entry name" value="Hypothetical PUA domain-like, domain 1"/>
    <property type="match status" value="1"/>
</dbReference>
<dbReference type="RefSeq" id="WP_131776592.1">
    <property type="nucleotide sequence ID" value="NZ_BMOB01000004.1"/>
</dbReference>
<dbReference type="EMBL" id="BMOB01000004">
    <property type="protein sequence ID" value="GGI84820.1"/>
    <property type="molecule type" value="Genomic_DNA"/>
</dbReference>
<evidence type="ECO:0000256" key="4">
    <source>
        <dbReference type="ARBA" id="ARBA00013673"/>
    </source>
</evidence>
<comment type="function">
    <text evidence="10 12">Specifically methylates the N3 position of the uracil ring of uridine 1498 (m3U1498) in 16S rRNA. Acts on the fully assembled 30S ribosomal subunit.</text>
</comment>
<gene>
    <name evidence="15" type="ORF">GCM10007966_11760</name>
</gene>
<dbReference type="InterPro" id="IPR015947">
    <property type="entry name" value="PUA-like_sf"/>
</dbReference>
<evidence type="ECO:0000256" key="6">
    <source>
        <dbReference type="ARBA" id="ARBA00022552"/>
    </source>
</evidence>
<evidence type="ECO:0000256" key="9">
    <source>
        <dbReference type="ARBA" id="ARBA00022691"/>
    </source>
</evidence>
<evidence type="ECO:0000256" key="7">
    <source>
        <dbReference type="ARBA" id="ARBA00022603"/>
    </source>
</evidence>
<protein>
    <recommendedName>
        <fullName evidence="4 12">Ribosomal RNA small subunit methyltransferase E</fullName>
        <ecNumber evidence="3 12">2.1.1.193</ecNumber>
    </recommendedName>
</protein>
<dbReference type="NCBIfam" id="TIGR00046">
    <property type="entry name" value="RsmE family RNA methyltransferase"/>
    <property type="match status" value="1"/>
</dbReference>
<dbReference type="EC" id="2.1.1.193" evidence="3 12"/>
<dbReference type="CDD" id="cd18084">
    <property type="entry name" value="RsmE-like"/>
    <property type="match status" value="1"/>
</dbReference>
<keyword evidence="16" id="KW-1185">Reference proteome</keyword>
<organism evidence="15 16">
    <name type="scientific">Legionella impletisoli</name>
    <dbReference type="NCBI Taxonomy" id="343510"/>
    <lineage>
        <taxon>Bacteria</taxon>
        <taxon>Pseudomonadati</taxon>
        <taxon>Pseudomonadota</taxon>
        <taxon>Gammaproteobacteria</taxon>
        <taxon>Legionellales</taxon>
        <taxon>Legionellaceae</taxon>
        <taxon>Legionella</taxon>
    </lineage>
</organism>
<dbReference type="InterPro" id="IPR029026">
    <property type="entry name" value="tRNA_m1G_MTases_N"/>
</dbReference>
<dbReference type="GO" id="GO:0005737">
    <property type="term" value="C:cytoplasm"/>
    <property type="evidence" value="ECO:0007669"/>
    <property type="project" value="UniProtKB-SubCell"/>
</dbReference>
<dbReference type="InterPro" id="IPR046887">
    <property type="entry name" value="RsmE_PUA-like"/>
</dbReference>
<feature type="domain" description="Ribosomal RNA small subunit methyltransferase E methyltransferase" evidence="13">
    <location>
        <begin position="79"/>
        <end position="236"/>
    </location>
</feature>
<sequence>MKINRIYQPGTYQPGDTVDLSPSAGQHVSVVLRMKPGEHLTLFRGNNYEYHAVIVSAQKRQVTVQIQSHQKMDRESFRMIHLAQSISKGERMEWVIQKAVELGVSTITPLISERTVVRVDENRLSKKLAQWQAIAIAACEQCGRNSLPTLHPITVFQDYIQQTEAELKLLLDPESEKTWRDFDFEVKDITLLIGPEGGFSQNEIDLARAHQFQGLKLGPRILRTETAAISALSMLQAVSGDL</sequence>
<reference evidence="15" key="2">
    <citation type="submission" date="2020-09" db="EMBL/GenBank/DDBJ databases">
        <authorList>
            <person name="Sun Q."/>
            <person name="Ohkuma M."/>
        </authorList>
    </citation>
    <scope>NUCLEOTIDE SEQUENCE</scope>
    <source>
        <strain evidence="15">JCM 13919</strain>
    </source>
</reference>
<dbReference type="AlphaFoldDB" id="A0A917JU18"/>
<comment type="catalytic activity">
    <reaction evidence="11 12">
        <text>uridine(1498) in 16S rRNA + S-adenosyl-L-methionine = N(3)-methyluridine(1498) in 16S rRNA + S-adenosyl-L-homocysteine + H(+)</text>
        <dbReference type="Rhea" id="RHEA:42920"/>
        <dbReference type="Rhea" id="RHEA-COMP:10283"/>
        <dbReference type="Rhea" id="RHEA-COMP:10284"/>
        <dbReference type="ChEBI" id="CHEBI:15378"/>
        <dbReference type="ChEBI" id="CHEBI:57856"/>
        <dbReference type="ChEBI" id="CHEBI:59789"/>
        <dbReference type="ChEBI" id="CHEBI:65315"/>
        <dbReference type="ChEBI" id="CHEBI:74502"/>
        <dbReference type="EC" id="2.1.1.193"/>
    </reaction>
</comment>
<dbReference type="GO" id="GO:0070475">
    <property type="term" value="P:rRNA base methylation"/>
    <property type="evidence" value="ECO:0007669"/>
    <property type="project" value="TreeGrafter"/>
</dbReference>
<keyword evidence="6 12" id="KW-0698">rRNA processing</keyword>
<evidence type="ECO:0000256" key="1">
    <source>
        <dbReference type="ARBA" id="ARBA00004496"/>
    </source>
</evidence>
<keyword evidence="5 12" id="KW-0963">Cytoplasm</keyword>
<comment type="caution">
    <text evidence="15">The sequence shown here is derived from an EMBL/GenBank/DDBJ whole genome shotgun (WGS) entry which is preliminary data.</text>
</comment>
<evidence type="ECO:0000256" key="12">
    <source>
        <dbReference type="PIRNR" id="PIRNR015601"/>
    </source>
</evidence>
<evidence type="ECO:0000256" key="8">
    <source>
        <dbReference type="ARBA" id="ARBA00022679"/>
    </source>
</evidence>
<reference evidence="15" key="1">
    <citation type="journal article" date="2014" name="Int. J. Syst. Evol. Microbiol.">
        <title>Complete genome sequence of Corynebacterium casei LMG S-19264T (=DSM 44701T), isolated from a smear-ripened cheese.</title>
        <authorList>
            <consortium name="US DOE Joint Genome Institute (JGI-PGF)"/>
            <person name="Walter F."/>
            <person name="Albersmeier A."/>
            <person name="Kalinowski J."/>
            <person name="Ruckert C."/>
        </authorList>
    </citation>
    <scope>NUCLEOTIDE SEQUENCE</scope>
    <source>
        <strain evidence="15">JCM 13919</strain>
    </source>
</reference>
<evidence type="ECO:0000256" key="5">
    <source>
        <dbReference type="ARBA" id="ARBA00022490"/>
    </source>
</evidence>
<evidence type="ECO:0000256" key="3">
    <source>
        <dbReference type="ARBA" id="ARBA00012328"/>
    </source>
</evidence>
<dbReference type="GO" id="GO:0070042">
    <property type="term" value="F:rRNA (uridine-N3-)-methyltransferase activity"/>
    <property type="evidence" value="ECO:0007669"/>
    <property type="project" value="TreeGrafter"/>
</dbReference>
<name>A0A917JU18_9GAMM</name>
<evidence type="ECO:0000256" key="11">
    <source>
        <dbReference type="ARBA" id="ARBA00047944"/>
    </source>
</evidence>
<dbReference type="NCBIfam" id="NF008692">
    <property type="entry name" value="PRK11713.1-5"/>
    <property type="match status" value="1"/>
</dbReference>
<dbReference type="OrthoDB" id="9815641at2"/>
<comment type="similarity">
    <text evidence="2 12">Belongs to the RNA methyltransferase RsmE family.</text>
</comment>
<dbReference type="Pfam" id="PF04452">
    <property type="entry name" value="Methyltrans_RNA"/>
    <property type="match status" value="1"/>
</dbReference>
<keyword evidence="8 12" id="KW-0808">Transferase</keyword>
<accession>A0A917JU18</accession>
<dbReference type="InterPro" id="IPR029028">
    <property type="entry name" value="Alpha/beta_knot_MTases"/>
</dbReference>
<evidence type="ECO:0000313" key="15">
    <source>
        <dbReference type="EMBL" id="GGI84820.1"/>
    </source>
</evidence>
<dbReference type="Proteomes" id="UP000630149">
    <property type="component" value="Unassembled WGS sequence"/>
</dbReference>
<comment type="subcellular location">
    <subcellularLocation>
        <location evidence="1 12">Cytoplasm</location>
    </subcellularLocation>
</comment>
<evidence type="ECO:0000256" key="10">
    <source>
        <dbReference type="ARBA" id="ARBA00025699"/>
    </source>
</evidence>
<dbReference type="InterPro" id="IPR006700">
    <property type="entry name" value="RsmE"/>
</dbReference>
<dbReference type="PANTHER" id="PTHR30027">
    <property type="entry name" value="RIBOSOMAL RNA SMALL SUBUNIT METHYLTRANSFERASE E"/>
    <property type="match status" value="1"/>
</dbReference>
<proteinExistence type="inferred from homology"/>
<dbReference type="PIRSF" id="PIRSF015601">
    <property type="entry name" value="MTase_slr0722"/>
    <property type="match status" value="1"/>
</dbReference>
<dbReference type="Pfam" id="PF20260">
    <property type="entry name" value="PUA_4"/>
    <property type="match status" value="1"/>
</dbReference>
<dbReference type="InterPro" id="IPR046886">
    <property type="entry name" value="RsmE_MTase_dom"/>
</dbReference>